<dbReference type="PANTHER" id="PTHR33221:SF5">
    <property type="entry name" value="HTH-TYPE TRANSCRIPTIONAL REGULATOR ISCR"/>
    <property type="match status" value="1"/>
</dbReference>
<dbReference type="InterPro" id="IPR036388">
    <property type="entry name" value="WH-like_DNA-bd_sf"/>
</dbReference>
<dbReference type="InterPro" id="IPR000944">
    <property type="entry name" value="Tscrpt_reg_Rrf2"/>
</dbReference>
<name>A0A660SCM7_UNCT6</name>
<dbReference type="SUPFAM" id="SSF46785">
    <property type="entry name" value="Winged helix' DNA-binding domain"/>
    <property type="match status" value="1"/>
</dbReference>
<comment type="caution">
    <text evidence="2">The sequence shown here is derived from an EMBL/GenBank/DDBJ whole genome shotgun (WGS) entry which is preliminary data.</text>
</comment>
<dbReference type="InterPro" id="IPR036390">
    <property type="entry name" value="WH_DNA-bd_sf"/>
</dbReference>
<evidence type="ECO:0000256" key="1">
    <source>
        <dbReference type="ARBA" id="ARBA00023125"/>
    </source>
</evidence>
<feature type="non-terminal residue" evidence="2">
    <location>
        <position position="102"/>
    </location>
</feature>
<keyword evidence="1" id="KW-0238">DNA-binding</keyword>
<dbReference type="GO" id="GO:0003677">
    <property type="term" value="F:DNA binding"/>
    <property type="evidence" value="ECO:0007669"/>
    <property type="project" value="UniProtKB-KW"/>
</dbReference>
<dbReference type="GO" id="GO:0003700">
    <property type="term" value="F:DNA-binding transcription factor activity"/>
    <property type="evidence" value="ECO:0007669"/>
    <property type="project" value="TreeGrafter"/>
</dbReference>
<proteinExistence type="predicted"/>
<reference evidence="2 3" key="1">
    <citation type="submission" date="2018-06" db="EMBL/GenBank/DDBJ databases">
        <title>Extensive metabolic versatility and redundancy in microbially diverse, dynamic hydrothermal sediments.</title>
        <authorList>
            <person name="Dombrowski N."/>
            <person name="Teske A."/>
            <person name="Baker B.J."/>
        </authorList>
    </citation>
    <scope>NUCLEOTIDE SEQUENCE [LARGE SCALE GENOMIC DNA]</scope>
    <source>
        <strain evidence="2">B10_G13</strain>
    </source>
</reference>
<sequence>MILTTKSRYAIQAMLYISIKDAKEPISISEISNSEKISNKYLEQLFRKLRMKKIVKSSRGVYGGYILAKPPSQITIYDIIVAVERIDKAVPCKKNPKNRAEC</sequence>
<dbReference type="PROSITE" id="PS51197">
    <property type="entry name" value="HTH_RRF2_2"/>
    <property type="match status" value="1"/>
</dbReference>
<dbReference type="Gene3D" id="1.10.10.10">
    <property type="entry name" value="Winged helix-like DNA-binding domain superfamily/Winged helix DNA-binding domain"/>
    <property type="match status" value="1"/>
</dbReference>
<dbReference type="Pfam" id="PF02082">
    <property type="entry name" value="Rrf2"/>
    <property type="match status" value="1"/>
</dbReference>
<dbReference type="GO" id="GO:0005829">
    <property type="term" value="C:cytosol"/>
    <property type="evidence" value="ECO:0007669"/>
    <property type="project" value="TreeGrafter"/>
</dbReference>
<dbReference type="AlphaFoldDB" id="A0A660SCM7"/>
<dbReference type="NCBIfam" id="TIGR00738">
    <property type="entry name" value="rrf2_super"/>
    <property type="match status" value="1"/>
</dbReference>
<organism evidence="2 3">
    <name type="scientific">candidate division TA06 bacterium</name>
    <dbReference type="NCBI Taxonomy" id="2250710"/>
    <lineage>
        <taxon>Bacteria</taxon>
        <taxon>Bacteria division TA06</taxon>
    </lineage>
</organism>
<gene>
    <name evidence="2" type="ORF">DRP43_05600</name>
</gene>
<dbReference type="EMBL" id="QNBD01000272">
    <property type="protein sequence ID" value="RKX68447.1"/>
    <property type="molecule type" value="Genomic_DNA"/>
</dbReference>
<dbReference type="PANTHER" id="PTHR33221">
    <property type="entry name" value="WINGED HELIX-TURN-HELIX TRANSCRIPTIONAL REGULATOR, RRF2 FAMILY"/>
    <property type="match status" value="1"/>
</dbReference>
<evidence type="ECO:0000313" key="2">
    <source>
        <dbReference type="EMBL" id="RKX68447.1"/>
    </source>
</evidence>
<accession>A0A660SCM7</accession>
<dbReference type="Proteomes" id="UP000271125">
    <property type="component" value="Unassembled WGS sequence"/>
</dbReference>
<protein>
    <submittedName>
        <fullName evidence="2">Rrf2 family transcriptional regulator</fullName>
    </submittedName>
</protein>
<evidence type="ECO:0000313" key="3">
    <source>
        <dbReference type="Proteomes" id="UP000271125"/>
    </source>
</evidence>